<dbReference type="GO" id="GO:0004488">
    <property type="term" value="F:methylenetetrahydrofolate dehydrogenase (NADP+) activity"/>
    <property type="evidence" value="ECO:0007669"/>
    <property type="project" value="UniProtKB-UniRule"/>
</dbReference>
<dbReference type="SUPFAM" id="SSF53223">
    <property type="entry name" value="Aminoacid dehydrogenase-like, N-terminal domain"/>
    <property type="match status" value="1"/>
</dbReference>
<protein>
    <recommendedName>
        <fullName evidence="12">Bifunctional protein FolD</fullName>
    </recommendedName>
    <domain>
        <recommendedName>
            <fullName evidence="12">Methylenetetrahydrofolate dehydrogenase</fullName>
            <ecNumber evidence="12">1.5.1.5</ecNumber>
        </recommendedName>
    </domain>
    <domain>
        <recommendedName>
            <fullName evidence="12">Methenyltetrahydrofolate cyclohydrolase</fullName>
            <ecNumber evidence="12">3.5.4.9</ecNumber>
        </recommendedName>
    </domain>
</protein>
<dbReference type="OrthoDB" id="9803580at2"/>
<dbReference type="Gene3D" id="3.40.50.10860">
    <property type="entry name" value="Leucine Dehydrogenase, chain A, domain 1"/>
    <property type="match status" value="1"/>
</dbReference>
<feature type="binding site" evidence="12">
    <location>
        <position position="232"/>
    </location>
    <ligand>
        <name>NADP(+)</name>
        <dbReference type="ChEBI" id="CHEBI:58349"/>
    </ligand>
</feature>
<dbReference type="GO" id="GO:0004477">
    <property type="term" value="F:methenyltetrahydrofolate cyclohydrolase activity"/>
    <property type="evidence" value="ECO:0007669"/>
    <property type="project" value="UniProtKB-UniRule"/>
</dbReference>
<evidence type="ECO:0000256" key="7">
    <source>
        <dbReference type="ARBA" id="ARBA00022857"/>
    </source>
</evidence>
<dbReference type="PRINTS" id="PR00085">
    <property type="entry name" value="THFDHDRGNASE"/>
</dbReference>
<keyword evidence="8 12" id="KW-0560">Oxidoreductase</keyword>
<proteinExistence type="inferred from homology"/>
<dbReference type="Pfam" id="PF02882">
    <property type="entry name" value="THF_DHG_CYH_C"/>
    <property type="match status" value="1"/>
</dbReference>
<accession>A0A2T0X2T1</accession>
<dbReference type="InterPro" id="IPR020630">
    <property type="entry name" value="THF_DH/CycHdrlase_cat_dom"/>
</dbReference>
<gene>
    <name evidence="12" type="primary">folD</name>
    <name evidence="15" type="ORF">BCF33_2130</name>
</gene>
<comment type="caution">
    <text evidence="15">The sequence shown here is derived from an EMBL/GenBank/DDBJ whole genome shotgun (WGS) entry which is preliminary data.</text>
</comment>
<feature type="domain" description="Tetrahydrofolate dehydrogenase/cyclohydrolase catalytic" evidence="13">
    <location>
        <begin position="6"/>
        <end position="121"/>
    </location>
</feature>
<dbReference type="RefSeq" id="WP_106160868.1">
    <property type="nucleotide sequence ID" value="NZ_PVTT01000002.1"/>
</dbReference>
<dbReference type="GO" id="GO:0005829">
    <property type="term" value="C:cytosol"/>
    <property type="evidence" value="ECO:0007669"/>
    <property type="project" value="TreeGrafter"/>
</dbReference>
<keyword evidence="4 12" id="KW-0028">Amino-acid biosynthesis</keyword>
<comment type="function">
    <text evidence="12">Catalyzes the oxidation of 5,10-methylenetetrahydrofolate to 5,10-methenyltetrahydrofolate and then the hydrolysis of 5,10-methenyltetrahydrofolate to 10-formyltetrahydrofolate.</text>
</comment>
<dbReference type="HAMAP" id="MF_01576">
    <property type="entry name" value="THF_DHG_CYH"/>
    <property type="match status" value="1"/>
</dbReference>
<dbReference type="PANTHER" id="PTHR48099">
    <property type="entry name" value="C-1-TETRAHYDROFOLATE SYNTHASE, CYTOPLASMIC-RELATED"/>
    <property type="match status" value="1"/>
</dbReference>
<comment type="subunit">
    <text evidence="2 12">Homodimer.</text>
</comment>
<evidence type="ECO:0000256" key="12">
    <source>
        <dbReference type="HAMAP-Rule" id="MF_01576"/>
    </source>
</evidence>
<comment type="pathway">
    <text evidence="1 12">One-carbon metabolism; tetrahydrofolate interconversion.</text>
</comment>
<evidence type="ECO:0000256" key="8">
    <source>
        <dbReference type="ARBA" id="ARBA00023002"/>
    </source>
</evidence>
<feature type="domain" description="Tetrahydrofolate dehydrogenase/cyclohydrolase NAD(P)-binding" evidence="14">
    <location>
        <begin position="140"/>
        <end position="287"/>
    </location>
</feature>
<keyword evidence="9 12" id="KW-0368">Histidine biosynthesis</keyword>
<dbReference type="Pfam" id="PF00763">
    <property type="entry name" value="THF_DHG_CYH"/>
    <property type="match status" value="1"/>
</dbReference>
<dbReference type="UniPathway" id="UPA00193"/>
<dbReference type="NCBIfam" id="NF010783">
    <property type="entry name" value="PRK14186.1"/>
    <property type="match status" value="1"/>
</dbReference>
<keyword evidence="16" id="KW-1185">Reference proteome</keyword>
<keyword evidence="6 12" id="KW-0378">Hydrolase</keyword>
<dbReference type="GO" id="GO:0000105">
    <property type="term" value="P:L-histidine biosynthetic process"/>
    <property type="evidence" value="ECO:0007669"/>
    <property type="project" value="UniProtKB-KW"/>
</dbReference>
<evidence type="ECO:0000256" key="11">
    <source>
        <dbReference type="ARBA" id="ARBA00023268"/>
    </source>
</evidence>
<dbReference type="FunFam" id="3.40.50.720:FF:000006">
    <property type="entry name" value="Bifunctional protein FolD"/>
    <property type="match status" value="1"/>
</dbReference>
<evidence type="ECO:0000259" key="13">
    <source>
        <dbReference type="Pfam" id="PF00763"/>
    </source>
</evidence>
<evidence type="ECO:0000313" key="15">
    <source>
        <dbReference type="EMBL" id="PRY93263.1"/>
    </source>
</evidence>
<dbReference type="EC" id="3.5.4.9" evidence="12"/>
<organism evidence="15 16">
    <name type="scientific">Hasllibacter halocynthiae</name>
    <dbReference type="NCBI Taxonomy" id="595589"/>
    <lineage>
        <taxon>Bacteria</taxon>
        <taxon>Pseudomonadati</taxon>
        <taxon>Pseudomonadota</taxon>
        <taxon>Alphaproteobacteria</taxon>
        <taxon>Rhodobacterales</taxon>
        <taxon>Roseobacteraceae</taxon>
        <taxon>Hasllibacter</taxon>
    </lineage>
</organism>
<dbReference type="InterPro" id="IPR020867">
    <property type="entry name" value="THF_DH/CycHdrlase_CS"/>
</dbReference>
<dbReference type="PANTHER" id="PTHR48099:SF5">
    <property type="entry name" value="C-1-TETRAHYDROFOLATE SYNTHASE, CYTOPLASMIC"/>
    <property type="match status" value="1"/>
</dbReference>
<evidence type="ECO:0000256" key="10">
    <source>
        <dbReference type="ARBA" id="ARBA00023167"/>
    </source>
</evidence>
<keyword evidence="7 12" id="KW-0521">NADP</keyword>
<evidence type="ECO:0000256" key="3">
    <source>
        <dbReference type="ARBA" id="ARBA00022563"/>
    </source>
</evidence>
<dbReference type="PROSITE" id="PS00767">
    <property type="entry name" value="THF_DHG_CYH_2"/>
    <property type="match status" value="1"/>
</dbReference>
<evidence type="ECO:0000256" key="9">
    <source>
        <dbReference type="ARBA" id="ARBA00023102"/>
    </source>
</evidence>
<dbReference type="NCBIfam" id="NF010785">
    <property type="entry name" value="PRK14188.1"/>
    <property type="match status" value="1"/>
</dbReference>
<evidence type="ECO:0000256" key="5">
    <source>
        <dbReference type="ARBA" id="ARBA00022755"/>
    </source>
</evidence>
<dbReference type="Gene3D" id="3.40.50.720">
    <property type="entry name" value="NAD(P)-binding Rossmann-like Domain"/>
    <property type="match status" value="1"/>
</dbReference>
<evidence type="ECO:0000256" key="6">
    <source>
        <dbReference type="ARBA" id="ARBA00022801"/>
    </source>
</evidence>
<dbReference type="GO" id="GO:0035999">
    <property type="term" value="P:tetrahydrofolate interconversion"/>
    <property type="evidence" value="ECO:0007669"/>
    <property type="project" value="UniProtKB-UniRule"/>
</dbReference>
<dbReference type="SUPFAM" id="SSF51735">
    <property type="entry name" value="NAD(P)-binding Rossmann-fold domains"/>
    <property type="match status" value="1"/>
</dbReference>
<dbReference type="GO" id="GO:0009086">
    <property type="term" value="P:methionine biosynthetic process"/>
    <property type="evidence" value="ECO:0007669"/>
    <property type="project" value="UniProtKB-KW"/>
</dbReference>
<dbReference type="InterPro" id="IPR020631">
    <property type="entry name" value="THF_DH/CycHdrlase_NAD-bd_dom"/>
</dbReference>
<name>A0A2T0X2T1_9RHOB</name>
<dbReference type="FunFam" id="3.40.50.10860:FF:000005">
    <property type="entry name" value="C-1-tetrahydrofolate synthase, cytoplasmic, putative"/>
    <property type="match status" value="1"/>
</dbReference>
<dbReference type="AlphaFoldDB" id="A0A2T0X2T1"/>
<dbReference type="CDD" id="cd01080">
    <property type="entry name" value="NAD_bind_m-THF_DH_Cyclohyd"/>
    <property type="match status" value="1"/>
</dbReference>
<dbReference type="EC" id="1.5.1.5" evidence="12"/>
<evidence type="ECO:0000256" key="1">
    <source>
        <dbReference type="ARBA" id="ARBA00004777"/>
    </source>
</evidence>
<keyword evidence="3 12" id="KW-0554">One-carbon metabolism</keyword>
<evidence type="ECO:0000313" key="16">
    <source>
        <dbReference type="Proteomes" id="UP000238801"/>
    </source>
</evidence>
<evidence type="ECO:0000259" key="14">
    <source>
        <dbReference type="Pfam" id="PF02882"/>
    </source>
</evidence>
<dbReference type="InterPro" id="IPR000672">
    <property type="entry name" value="THF_DH/CycHdrlase"/>
</dbReference>
<comment type="caution">
    <text evidence="12">Lacks conserved residue(s) required for the propagation of feature annotation.</text>
</comment>
<evidence type="ECO:0000256" key="2">
    <source>
        <dbReference type="ARBA" id="ARBA00011738"/>
    </source>
</evidence>
<dbReference type="Proteomes" id="UP000238801">
    <property type="component" value="Unassembled WGS sequence"/>
</dbReference>
<comment type="catalytic activity">
    <reaction evidence="12">
        <text>(6R)-5,10-methylene-5,6,7,8-tetrahydrofolate + NADP(+) = (6R)-5,10-methenyltetrahydrofolate + NADPH</text>
        <dbReference type="Rhea" id="RHEA:22812"/>
        <dbReference type="ChEBI" id="CHEBI:15636"/>
        <dbReference type="ChEBI" id="CHEBI:57455"/>
        <dbReference type="ChEBI" id="CHEBI:57783"/>
        <dbReference type="ChEBI" id="CHEBI:58349"/>
        <dbReference type="EC" id="1.5.1.5"/>
    </reaction>
</comment>
<sequence length="299" mass="31224">MTAAIIDGRAFAARIRERVAGHVARLKDEHAITPGLAVILVGEDPASEVYVGHKREATVAAGMESFEHRLSADTSEEALFALIDRLNADPKVHGILCQFPVPEHLDERRTVARIDPAKDVDGLSVENAGLLATGGDALVPCTPLGCLMLLRDALGDLSGQEAVVVGRSNLFGKPMAQLLLREDCTVTVAHSRTKDLAAVCRRADILVAAVGRAGMVRGDWVKPGATVIDVGITREAHPGRPGKTRLVGDVAFEEAAEVAGAITPVPGGVGPMTIACLLANTLAACCRAHGLPVPEGLTA</sequence>
<dbReference type="InterPro" id="IPR036291">
    <property type="entry name" value="NAD(P)-bd_dom_sf"/>
</dbReference>
<evidence type="ECO:0000256" key="4">
    <source>
        <dbReference type="ARBA" id="ARBA00022605"/>
    </source>
</evidence>
<reference evidence="15 16" key="1">
    <citation type="submission" date="2018-03" db="EMBL/GenBank/DDBJ databases">
        <title>Genomic Encyclopedia of Archaeal and Bacterial Type Strains, Phase II (KMG-II): from individual species to whole genera.</title>
        <authorList>
            <person name="Goeker M."/>
        </authorList>
    </citation>
    <scope>NUCLEOTIDE SEQUENCE [LARGE SCALE GENOMIC DNA]</scope>
    <source>
        <strain evidence="15 16">DSM 29318</strain>
    </source>
</reference>
<dbReference type="EMBL" id="PVTT01000002">
    <property type="protein sequence ID" value="PRY93263.1"/>
    <property type="molecule type" value="Genomic_DNA"/>
</dbReference>
<keyword evidence="5 12" id="KW-0658">Purine biosynthesis</keyword>
<feature type="binding site" evidence="12">
    <location>
        <begin position="166"/>
        <end position="168"/>
    </location>
    <ligand>
        <name>NADP(+)</name>
        <dbReference type="ChEBI" id="CHEBI:58349"/>
    </ligand>
</feature>
<keyword evidence="10 12" id="KW-0486">Methionine biosynthesis</keyword>
<dbReference type="InterPro" id="IPR046346">
    <property type="entry name" value="Aminoacid_DH-like_N_sf"/>
</dbReference>
<keyword evidence="11 12" id="KW-0511">Multifunctional enzyme</keyword>
<comment type="similarity">
    <text evidence="12">Belongs to the tetrahydrofolate dehydrogenase/cyclohydrolase family.</text>
</comment>
<dbReference type="GO" id="GO:0006164">
    <property type="term" value="P:purine nucleotide biosynthetic process"/>
    <property type="evidence" value="ECO:0007669"/>
    <property type="project" value="UniProtKB-KW"/>
</dbReference>
<comment type="catalytic activity">
    <reaction evidence="12">
        <text>(6R)-5,10-methenyltetrahydrofolate + H2O = (6R)-10-formyltetrahydrofolate + H(+)</text>
        <dbReference type="Rhea" id="RHEA:23700"/>
        <dbReference type="ChEBI" id="CHEBI:15377"/>
        <dbReference type="ChEBI" id="CHEBI:15378"/>
        <dbReference type="ChEBI" id="CHEBI:57455"/>
        <dbReference type="ChEBI" id="CHEBI:195366"/>
        <dbReference type="EC" id="3.5.4.9"/>
    </reaction>
</comment>